<organism evidence="5 6">
    <name type="scientific">Acer negundo</name>
    <name type="common">Box elder</name>
    <dbReference type="NCBI Taxonomy" id="4023"/>
    <lineage>
        <taxon>Eukaryota</taxon>
        <taxon>Viridiplantae</taxon>
        <taxon>Streptophyta</taxon>
        <taxon>Embryophyta</taxon>
        <taxon>Tracheophyta</taxon>
        <taxon>Spermatophyta</taxon>
        <taxon>Magnoliopsida</taxon>
        <taxon>eudicotyledons</taxon>
        <taxon>Gunneridae</taxon>
        <taxon>Pentapetalae</taxon>
        <taxon>rosids</taxon>
        <taxon>malvids</taxon>
        <taxon>Sapindales</taxon>
        <taxon>Sapindaceae</taxon>
        <taxon>Hippocastanoideae</taxon>
        <taxon>Acereae</taxon>
        <taxon>Acer</taxon>
    </lineage>
</organism>
<name>A0AAD5J550_ACENE</name>
<dbReference type="InterPro" id="IPR013785">
    <property type="entry name" value="Aldolase_TIM"/>
</dbReference>
<dbReference type="SUPFAM" id="SSF51445">
    <property type="entry name" value="(Trans)glycosidases"/>
    <property type="match status" value="1"/>
</dbReference>
<protein>
    <recommendedName>
        <fullName evidence="4">Alpha-galactosidase</fullName>
        <ecNumber evidence="4">3.2.1.22</ecNumber>
    </recommendedName>
    <alternativeName>
        <fullName evidence="4">Melibiase</fullName>
    </alternativeName>
</protein>
<evidence type="ECO:0000313" key="6">
    <source>
        <dbReference type="Proteomes" id="UP001064489"/>
    </source>
</evidence>
<keyword evidence="2 4" id="KW-0378">Hydrolase</keyword>
<dbReference type="PANTHER" id="PTHR11452">
    <property type="entry name" value="ALPHA-GALACTOSIDASE/ALPHA-N-ACETYLGALACTOSAMINIDASE"/>
    <property type="match status" value="1"/>
</dbReference>
<evidence type="ECO:0000256" key="4">
    <source>
        <dbReference type="RuleBase" id="RU361168"/>
    </source>
</evidence>
<gene>
    <name evidence="5" type="ORF">LWI28_016847</name>
</gene>
<accession>A0AAD5J550</accession>
<proteinExistence type="inferred from homology"/>
<comment type="caution">
    <text evidence="5">The sequence shown here is derived from an EMBL/GenBank/DDBJ whole genome shotgun (WGS) entry which is preliminary data.</text>
</comment>
<evidence type="ECO:0000256" key="2">
    <source>
        <dbReference type="ARBA" id="ARBA00022801"/>
    </source>
</evidence>
<reference evidence="5" key="2">
    <citation type="submission" date="2023-02" db="EMBL/GenBank/DDBJ databases">
        <authorList>
            <person name="Swenson N.G."/>
            <person name="Wegrzyn J.L."/>
            <person name="Mcevoy S.L."/>
        </authorList>
    </citation>
    <scope>NUCLEOTIDE SEQUENCE</scope>
    <source>
        <strain evidence="5">91603</strain>
        <tissue evidence="5">Leaf</tissue>
    </source>
</reference>
<dbReference type="EMBL" id="JAJSOW010000100">
    <property type="protein sequence ID" value="KAI9186400.1"/>
    <property type="molecule type" value="Genomic_DNA"/>
</dbReference>
<dbReference type="Gene3D" id="3.20.20.70">
    <property type="entry name" value="Aldolase class I"/>
    <property type="match status" value="1"/>
</dbReference>
<dbReference type="InterPro" id="IPR002241">
    <property type="entry name" value="Glyco_hydro_27"/>
</dbReference>
<comment type="catalytic activity">
    <reaction evidence="4">
        <text>Hydrolysis of terminal, non-reducing alpha-D-galactose residues in alpha-D-galactosides, including galactose oligosaccharides, galactomannans and galactolipids.</text>
        <dbReference type="EC" id="3.2.1.22"/>
    </reaction>
</comment>
<evidence type="ECO:0000313" key="5">
    <source>
        <dbReference type="EMBL" id="KAI9186400.1"/>
    </source>
</evidence>
<keyword evidence="4" id="KW-1015">Disulfide bond</keyword>
<dbReference type="PRINTS" id="PR00740">
    <property type="entry name" value="GLHYDRLASE27"/>
</dbReference>
<keyword evidence="3 4" id="KW-0326">Glycosidase</keyword>
<reference evidence="5" key="1">
    <citation type="journal article" date="2022" name="Plant J.">
        <title>Strategies of tolerance reflected in two North American maple genomes.</title>
        <authorList>
            <person name="McEvoy S.L."/>
            <person name="Sezen U.U."/>
            <person name="Trouern-Trend A."/>
            <person name="McMahon S.M."/>
            <person name="Schaberg P.G."/>
            <person name="Yang J."/>
            <person name="Wegrzyn J.L."/>
            <person name="Swenson N.G."/>
        </authorList>
    </citation>
    <scope>NUCLEOTIDE SEQUENCE</scope>
    <source>
        <strain evidence="5">91603</strain>
    </source>
</reference>
<sequence>MAPVPIPIPIPRFLNSNSIRFGSVPMVWFRFQFGFYEFSPPYYLSRFKSFEIEPTTSDGHCFSKSFNGILDTSNYGILQLNNGLARTPQMGWNSWNFLACNINETIIKETAGALISTGLADLGYVYVNIGSVGP</sequence>
<keyword evidence="6" id="KW-1185">Reference proteome</keyword>
<comment type="similarity">
    <text evidence="1 4">Belongs to the glycosyl hydrolase 27 family.</text>
</comment>
<evidence type="ECO:0000256" key="3">
    <source>
        <dbReference type="ARBA" id="ARBA00023295"/>
    </source>
</evidence>
<dbReference type="AlphaFoldDB" id="A0AAD5J550"/>
<evidence type="ECO:0000256" key="1">
    <source>
        <dbReference type="ARBA" id="ARBA00009743"/>
    </source>
</evidence>
<dbReference type="PANTHER" id="PTHR11452:SF75">
    <property type="entry name" value="ALPHA-GALACTOSIDASE MEL1"/>
    <property type="match status" value="1"/>
</dbReference>
<dbReference type="GO" id="GO:0005975">
    <property type="term" value="P:carbohydrate metabolic process"/>
    <property type="evidence" value="ECO:0007669"/>
    <property type="project" value="InterPro"/>
</dbReference>
<dbReference type="Proteomes" id="UP001064489">
    <property type="component" value="Chromosome 3"/>
</dbReference>
<dbReference type="GO" id="GO:0004557">
    <property type="term" value="F:alpha-galactosidase activity"/>
    <property type="evidence" value="ECO:0007669"/>
    <property type="project" value="UniProtKB-EC"/>
</dbReference>
<dbReference type="EC" id="3.2.1.22" evidence="4"/>
<dbReference type="InterPro" id="IPR017853">
    <property type="entry name" value="GH"/>
</dbReference>